<gene>
    <name evidence="2" type="ORF">NP493_587g02053</name>
</gene>
<dbReference type="AlphaFoldDB" id="A0AAD9KU04"/>
<feature type="compositionally biased region" description="Acidic residues" evidence="1">
    <location>
        <begin position="434"/>
        <end position="448"/>
    </location>
</feature>
<dbReference type="Proteomes" id="UP001209878">
    <property type="component" value="Unassembled WGS sequence"/>
</dbReference>
<feature type="region of interest" description="Disordered" evidence="1">
    <location>
        <begin position="103"/>
        <end position="135"/>
    </location>
</feature>
<feature type="compositionally biased region" description="Basic and acidic residues" evidence="1">
    <location>
        <begin position="287"/>
        <end position="300"/>
    </location>
</feature>
<evidence type="ECO:0000313" key="2">
    <source>
        <dbReference type="EMBL" id="KAK2177649.1"/>
    </source>
</evidence>
<accession>A0AAD9KU04</accession>
<feature type="region of interest" description="Disordered" evidence="1">
    <location>
        <begin position="407"/>
        <end position="448"/>
    </location>
</feature>
<sequence>MLAYTNHMRDSPLARSRVFAVVTLAEERVGGTTGDKHGPDYTGLSTTSAWPYYLRQREAPPGDQTSPADLHRDVARKTVSEPGSQSGDVNSLSRDWDEILSGRRSPLRRRQRRRRVASAEAPAARGRSHGGDRDGVDMLALTMDANQRRVILGAVPKYRQDDDGGGELQVLPFPGMLIQAFSAVDLDPAADGRSRSPRPAKKVVVSRAKHAGSLAGAKLPKVSSLKRPLAAKHRMTPGETARVSSRDRKLLIGAKPKLKYCTANAGERNAVVVLNGIHRAGRKSEKHKPEVGDLKTDTLKGRTPKHRQKRQQASSKREQGKTSNSTSKSVKRTSFLTAARAGVSPLVAELKKNNETYAHAQSLPSINEVTTIKSALKKPDRPAAPPKSVQFGAEYIREVTKIEYISDEYDDDVSTTGTELSDFSVDSINSGSDVSEDSDDSDDSEWRL</sequence>
<evidence type="ECO:0000313" key="3">
    <source>
        <dbReference type="Proteomes" id="UP001209878"/>
    </source>
</evidence>
<proteinExistence type="predicted"/>
<feature type="compositionally biased region" description="Polar residues" evidence="1">
    <location>
        <begin position="414"/>
        <end position="429"/>
    </location>
</feature>
<organism evidence="2 3">
    <name type="scientific">Ridgeia piscesae</name>
    <name type="common">Tubeworm</name>
    <dbReference type="NCBI Taxonomy" id="27915"/>
    <lineage>
        <taxon>Eukaryota</taxon>
        <taxon>Metazoa</taxon>
        <taxon>Spiralia</taxon>
        <taxon>Lophotrochozoa</taxon>
        <taxon>Annelida</taxon>
        <taxon>Polychaeta</taxon>
        <taxon>Sedentaria</taxon>
        <taxon>Canalipalpata</taxon>
        <taxon>Sabellida</taxon>
        <taxon>Siboglinidae</taxon>
        <taxon>Ridgeia</taxon>
    </lineage>
</organism>
<reference evidence="2" key="1">
    <citation type="journal article" date="2023" name="Mol. Biol. Evol.">
        <title>Third-Generation Sequencing Reveals the Adaptive Role of the Epigenome in Three Deep-Sea Polychaetes.</title>
        <authorList>
            <person name="Perez M."/>
            <person name="Aroh O."/>
            <person name="Sun Y."/>
            <person name="Lan Y."/>
            <person name="Juniper S.K."/>
            <person name="Young C.R."/>
            <person name="Angers B."/>
            <person name="Qian P.Y."/>
        </authorList>
    </citation>
    <scope>NUCLEOTIDE SEQUENCE</scope>
    <source>
        <strain evidence="2">R07B-5</strain>
    </source>
</reference>
<comment type="caution">
    <text evidence="2">The sequence shown here is derived from an EMBL/GenBank/DDBJ whole genome shotgun (WGS) entry which is preliminary data.</text>
</comment>
<feature type="region of interest" description="Disordered" evidence="1">
    <location>
        <begin position="280"/>
        <end position="333"/>
    </location>
</feature>
<feature type="compositionally biased region" description="Basic residues" evidence="1">
    <location>
        <begin position="105"/>
        <end position="116"/>
    </location>
</feature>
<name>A0AAD9KU04_RIDPI</name>
<evidence type="ECO:0000256" key="1">
    <source>
        <dbReference type="SAM" id="MobiDB-lite"/>
    </source>
</evidence>
<dbReference type="EMBL" id="JAODUO010000586">
    <property type="protein sequence ID" value="KAK2177649.1"/>
    <property type="molecule type" value="Genomic_DNA"/>
</dbReference>
<keyword evidence="3" id="KW-1185">Reference proteome</keyword>
<feature type="compositionally biased region" description="Polar residues" evidence="1">
    <location>
        <begin position="321"/>
        <end position="333"/>
    </location>
</feature>
<protein>
    <submittedName>
        <fullName evidence="2">Uncharacterized protein</fullName>
    </submittedName>
</protein>